<proteinExistence type="predicted"/>
<dbReference type="GO" id="GO:0003723">
    <property type="term" value="F:RNA binding"/>
    <property type="evidence" value="ECO:0007669"/>
    <property type="project" value="UniProtKB-UniRule"/>
</dbReference>
<dbReference type="InterPro" id="IPR054170">
    <property type="entry name" value="RlmL_1st"/>
</dbReference>
<dbReference type="InterPro" id="IPR053943">
    <property type="entry name" value="RlmKL-like_Mtase_CS"/>
</dbReference>
<dbReference type="Pfam" id="PF22020">
    <property type="entry name" value="RlmL_1st"/>
    <property type="match status" value="1"/>
</dbReference>
<feature type="domain" description="THUMP" evidence="4">
    <location>
        <begin position="57"/>
        <end position="167"/>
    </location>
</feature>
<dbReference type="GO" id="GO:0008990">
    <property type="term" value="F:rRNA (guanine-N2-)-methyltransferase activity"/>
    <property type="evidence" value="ECO:0007669"/>
    <property type="project" value="TreeGrafter"/>
</dbReference>
<gene>
    <name evidence="5" type="ORF">J40TS1_10560</name>
</gene>
<sequence length="392" mass="43827">MIYIYKEMSVATMSKLDLIATAPMGLEAIVARELKELGYTDTVTENGRVNFKGEAVDIARANLWLRTAGRILVNMGRFKATTFDELFEGVKALNWDEWIPADAEFPVNGRSHKSQLTSVPAVQGVVKKAIVEKLKEKHGTEWFPEEGPRYVIEITLLNDEALLTIDTSGSGLHKRGYRKAATEAPLRETMASAIVQLSRWKPDRPLYDPFCGSGTILIEAAMLGWNIAPGLRRSFDAEQWQLVPEALWDEARDEAYDAVKDDVPLQITGSDIDPNAIEIAQEAVRRAGLGKEIKLHVAPVSKIKPQGDYGVVITNPPYGERLGDDKEAELALRQLGKVSLYYPTWSYFIFSPSASVEHYMSKVADKKRKLYNGRIQCNLHSFFGPLPPRNMS</sequence>
<keyword evidence="3" id="KW-0694">RNA-binding</keyword>
<dbReference type="EMBL" id="BOSE01000001">
    <property type="protein sequence ID" value="GIP15414.1"/>
    <property type="molecule type" value="Genomic_DNA"/>
</dbReference>
<evidence type="ECO:0000259" key="4">
    <source>
        <dbReference type="PROSITE" id="PS51165"/>
    </source>
</evidence>
<dbReference type="PROSITE" id="PS01261">
    <property type="entry name" value="UPF0020"/>
    <property type="match status" value="1"/>
</dbReference>
<dbReference type="InterPro" id="IPR000241">
    <property type="entry name" value="RlmKL-like_Mtase"/>
</dbReference>
<dbReference type="PROSITE" id="PS51165">
    <property type="entry name" value="THUMP"/>
    <property type="match status" value="1"/>
</dbReference>
<name>A0A920CXU1_9BACL</name>
<reference evidence="5" key="1">
    <citation type="submission" date="2021-03" db="EMBL/GenBank/DDBJ databases">
        <title>Antimicrobial resistance genes in bacteria isolated from Japanese honey, and their potential for conferring macrolide and lincosamide resistance in the American foulbrood pathogen Paenibacillus larvae.</title>
        <authorList>
            <person name="Okamoto M."/>
            <person name="Kumagai M."/>
            <person name="Kanamori H."/>
            <person name="Takamatsu D."/>
        </authorList>
    </citation>
    <scope>NUCLEOTIDE SEQUENCE</scope>
    <source>
        <strain evidence="5">J40TS1</strain>
    </source>
</reference>
<keyword evidence="6" id="KW-1185">Reference proteome</keyword>
<dbReference type="SUPFAM" id="SSF53335">
    <property type="entry name" value="S-adenosyl-L-methionine-dependent methyltransferases"/>
    <property type="match status" value="1"/>
</dbReference>
<dbReference type="PROSITE" id="PS00092">
    <property type="entry name" value="N6_MTASE"/>
    <property type="match status" value="1"/>
</dbReference>
<comment type="caution">
    <text evidence="5">The sequence shown here is derived from an EMBL/GenBank/DDBJ whole genome shotgun (WGS) entry which is preliminary data.</text>
</comment>
<dbReference type="Proteomes" id="UP000683139">
    <property type="component" value="Unassembled WGS sequence"/>
</dbReference>
<dbReference type="AlphaFoldDB" id="A0A920CXU1"/>
<organism evidence="5 6">
    <name type="scientific">Paenibacillus montaniterrae</name>
    <dbReference type="NCBI Taxonomy" id="429341"/>
    <lineage>
        <taxon>Bacteria</taxon>
        <taxon>Bacillati</taxon>
        <taxon>Bacillota</taxon>
        <taxon>Bacilli</taxon>
        <taxon>Bacillales</taxon>
        <taxon>Paenibacillaceae</taxon>
        <taxon>Paenibacillus</taxon>
    </lineage>
</organism>
<keyword evidence="1 5" id="KW-0489">Methyltransferase</keyword>
<dbReference type="SMART" id="SM00981">
    <property type="entry name" value="THUMP"/>
    <property type="match status" value="1"/>
</dbReference>
<dbReference type="InterPro" id="IPR029063">
    <property type="entry name" value="SAM-dependent_MTases_sf"/>
</dbReference>
<evidence type="ECO:0000256" key="2">
    <source>
        <dbReference type="ARBA" id="ARBA00022679"/>
    </source>
</evidence>
<accession>A0A920CXU1</accession>
<dbReference type="PANTHER" id="PTHR47313:SF1">
    <property type="entry name" value="RIBOSOMAL RNA LARGE SUBUNIT METHYLTRANSFERASE K_L"/>
    <property type="match status" value="1"/>
</dbReference>
<dbReference type="Gene3D" id="3.30.2130.30">
    <property type="match status" value="1"/>
</dbReference>
<dbReference type="Pfam" id="PF02926">
    <property type="entry name" value="THUMP"/>
    <property type="match status" value="1"/>
</dbReference>
<protein>
    <submittedName>
        <fullName evidence="5">RNA methyltransferase</fullName>
    </submittedName>
</protein>
<dbReference type="CDD" id="cd11715">
    <property type="entry name" value="THUMP_AdoMetMT"/>
    <property type="match status" value="1"/>
</dbReference>
<evidence type="ECO:0000256" key="3">
    <source>
        <dbReference type="PROSITE-ProRule" id="PRU00529"/>
    </source>
</evidence>
<evidence type="ECO:0000313" key="5">
    <source>
        <dbReference type="EMBL" id="GIP15414.1"/>
    </source>
</evidence>
<evidence type="ECO:0000313" key="6">
    <source>
        <dbReference type="Proteomes" id="UP000683139"/>
    </source>
</evidence>
<dbReference type="PANTHER" id="PTHR47313">
    <property type="entry name" value="RIBOSOMAL RNA LARGE SUBUNIT METHYLTRANSFERASE K/L"/>
    <property type="match status" value="1"/>
</dbReference>
<evidence type="ECO:0000256" key="1">
    <source>
        <dbReference type="ARBA" id="ARBA00022603"/>
    </source>
</evidence>
<dbReference type="InterPro" id="IPR004114">
    <property type="entry name" value="THUMP_dom"/>
</dbReference>
<dbReference type="CDD" id="cd02440">
    <property type="entry name" value="AdoMet_MTases"/>
    <property type="match status" value="1"/>
</dbReference>
<dbReference type="Gene3D" id="3.40.50.150">
    <property type="entry name" value="Vaccinia Virus protein VP39"/>
    <property type="match status" value="1"/>
</dbReference>
<dbReference type="InterPro" id="IPR002052">
    <property type="entry name" value="DNA_methylase_N6_adenine_CS"/>
</dbReference>
<dbReference type="Pfam" id="PF01170">
    <property type="entry name" value="UPF0020"/>
    <property type="match status" value="1"/>
</dbReference>
<dbReference type="GO" id="GO:0070043">
    <property type="term" value="F:rRNA (guanine-N7-)-methyltransferase activity"/>
    <property type="evidence" value="ECO:0007669"/>
    <property type="project" value="TreeGrafter"/>
</dbReference>
<dbReference type="PRINTS" id="PR00507">
    <property type="entry name" value="N12N6MTFRASE"/>
</dbReference>
<keyword evidence="2" id="KW-0808">Transferase</keyword>